<keyword evidence="2" id="KW-1185">Reference proteome</keyword>
<reference evidence="1 2" key="1">
    <citation type="submission" date="2023-06" db="EMBL/GenBank/DDBJ databases">
        <authorList>
            <person name="Yushchuk O."/>
            <person name="Binda E."/>
            <person name="Ruckert-Reed C."/>
            <person name="Fedorenko V."/>
            <person name="Kalinowski J."/>
            <person name="Marinelli F."/>
        </authorList>
    </citation>
    <scope>NUCLEOTIDE SEQUENCE [LARGE SCALE GENOMIC DNA]</scope>
    <source>
        <strain evidence="1 2">NRRL 3884</strain>
    </source>
</reference>
<sequence>MRADLHNVSIDEGLARHGLCGQIHLPSGRRCVRPHRHAGPCHFVHPADLDRLIPDSPVDSQAIAPAVF</sequence>
<dbReference type="Proteomes" id="UP001240150">
    <property type="component" value="Chromosome"/>
</dbReference>
<name>A0ABY8W4N3_9ACTN</name>
<protein>
    <submittedName>
        <fullName evidence="1">Uncharacterized protein</fullName>
    </submittedName>
</protein>
<dbReference type="EMBL" id="CP126980">
    <property type="protein sequence ID" value="WIM92814.1"/>
    <property type="molecule type" value="Genomic_DNA"/>
</dbReference>
<proteinExistence type="predicted"/>
<organism evidence="1 2">
    <name type="scientific">Actinoplanes oblitus</name>
    <dbReference type="NCBI Taxonomy" id="3040509"/>
    <lineage>
        <taxon>Bacteria</taxon>
        <taxon>Bacillati</taxon>
        <taxon>Actinomycetota</taxon>
        <taxon>Actinomycetes</taxon>
        <taxon>Micromonosporales</taxon>
        <taxon>Micromonosporaceae</taxon>
        <taxon>Actinoplanes</taxon>
    </lineage>
</organism>
<accession>A0ABY8W4N3</accession>
<gene>
    <name evidence="1" type="ORF">ACTOB_004772</name>
</gene>
<evidence type="ECO:0000313" key="2">
    <source>
        <dbReference type="Proteomes" id="UP001240150"/>
    </source>
</evidence>
<dbReference type="RefSeq" id="WP_284914021.1">
    <property type="nucleotide sequence ID" value="NZ_CP126980.1"/>
</dbReference>
<evidence type="ECO:0000313" key="1">
    <source>
        <dbReference type="EMBL" id="WIM92814.1"/>
    </source>
</evidence>